<evidence type="ECO:0000313" key="3">
    <source>
        <dbReference type="EMBL" id="PAV22352.1"/>
    </source>
</evidence>
<protein>
    <recommendedName>
        <fullName evidence="2">Dilute domain-containing protein</fullName>
    </recommendedName>
</protein>
<dbReference type="SMART" id="SM01132">
    <property type="entry name" value="DIL"/>
    <property type="match status" value="1"/>
</dbReference>
<comment type="caution">
    <text evidence="3">The sequence shown here is derived from an EMBL/GenBank/DDBJ whole genome shotgun (WGS) entry which is preliminary data.</text>
</comment>
<feature type="region of interest" description="Disordered" evidence="1">
    <location>
        <begin position="825"/>
        <end position="885"/>
    </location>
</feature>
<feature type="compositionally biased region" description="Polar residues" evidence="1">
    <location>
        <begin position="460"/>
        <end position="474"/>
    </location>
</feature>
<dbReference type="Pfam" id="PF12796">
    <property type="entry name" value="Ank_2"/>
    <property type="match status" value="1"/>
</dbReference>
<gene>
    <name evidence="3" type="ORF">PNOK_0230900</name>
</gene>
<feature type="compositionally biased region" description="Polar residues" evidence="1">
    <location>
        <begin position="429"/>
        <end position="441"/>
    </location>
</feature>
<dbReference type="GO" id="GO:0051020">
    <property type="term" value="F:GTPase binding"/>
    <property type="evidence" value="ECO:0007669"/>
    <property type="project" value="TreeGrafter"/>
</dbReference>
<evidence type="ECO:0000313" key="4">
    <source>
        <dbReference type="Proteomes" id="UP000217199"/>
    </source>
</evidence>
<dbReference type="Pfam" id="PF01843">
    <property type="entry name" value="DIL"/>
    <property type="match status" value="1"/>
</dbReference>
<dbReference type="InterPro" id="IPR036770">
    <property type="entry name" value="Ankyrin_rpt-contain_sf"/>
</dbReference>
<feature type="region of interest" description="Disordered" evidence="1">
    <location>
        <begin position="673"/>
        <end position="700"/>
    </location>
</feature>
<reference evidence="3 4" key="1">
    <citation type="journal article" date="2017" name="Mol. Ecol.">
        <title>Comparative and population genomic landscape of Phellinus noxius: A hypervariable fungus causing root rot in trees.</title>
        <authorList>
            <person name="Chung C.L."/>
            <person name="Lee T.J."/>
            <person name="Akiba M."/>
            <person name="Lee H.H."/>
            <person name="Kuo T.H."/>
            <person name="Liu D."/>
            <person name="Ke H.M."/>
            <person name="Yokoi T."/>
            <person name="Roa M.B."/>
            <person name="Lu M.J."/>
            <person name="Chang Y.Y."/>
            <person name="Ann P.J."/>
            <person name="Tsai J.N."/>
            <person name="Chen C.Y."/>
            <person name="Tzean S.S."/>
            <person name="Ota Y."/>
            <person name="Hattori T."/>
            <person name="Sahashi N."/>
            <person name="Liou R.F."/>
            <person name="Kikuchi T."/>
            <person name="Tsai I.J."/>
        </authorList>
    </citation>
    <scope>NUCLEOTIDE SEQUENCE [LARGE SCALE GENOMIC DNA]</scope>
    <source>
        <strain evidence="3 4">FFPRI411160</strain>
    </source>
</reference>
<keyword evidence="4" id="KW-1185">Reference proteome</keyword>
<sequence length="885" mass="99214">MASSSQATDFTPEPDLHPLYPVPAEVARLLSTSSGLTPTQKSTLVSHCMTRACVFADLLFFQYILHDPQAHPYLDLNTQDEDGLVYVSVIILGFGSESDRDVEREECVRLLINEGADVNLSDKAGWTPLHHAAVVAPPTLISYLLTHGCSPLSVTKRNMTALDIVTAYAVIPGREDVALFLEEAMKGEGWQGSKMTVQRREFDEKVRRDGKLQNERQAITKILDLNDEWWQSRYPIDSSDVEGEDDTEDEEQSIYTPPIDFSSMLVFSPATLPGILESLITNYQPSSGDSTPANALYMLARFACLTCDHTWLEELVMGATDDIEDAAFARPDDLTCTVFWLYNCTVWLHLMRCDSAINETCELVGSFDMIEEVINTAYVLIIRVAERRIDKLIDTAILDFSPAEAELDQVQFESEWSLFRFSTKKRTSQSVTPSSTTNSFKSTRPGSPTSISSRPTSPTQLLGSSNSHNSKNFTSLRSTVTRARGASTASIHNIFTEGPPPTQTPRELILFLSALHTLLIEGGVNPAIITQLWSQVMYWTAAEAFNRILTRKRYLCRSRALQIGMNLSVVEEWISEVGLPRGVEAHFNAVRELLHWLQCLSSMDDFSNLIATIQTLKNLNPLQMRRAVRDYKYEVNELRMSDDCSQYLAQLQKDWERQRVRMGVEALRKEITDRDKDYDDDSLSVSTQGPDDSSAVDKPQSIDEASVAQDNIDLLFDITRSKSEWNPTKPPEVLGELLESRYMLPLVMPSDPRMLAAVPGRRLEPIQTPKLGAQLGDKGHARNLSTLGSNSRRVLDWKMGRKQMRKIGIDVLDYLDGSSNKGRWIRREESNPVDDDGTESVSSTEDGDDISGTGQSGEDVQLDRPSHLRLTRLSRVASRSRQGRC</sequence>
<feature type="compositionally biased region" description="Low complexity" evidence="1">
    <location>
        <begin position="442"/>
        <end position="459"/>
    </location>
</feature>
<evidence type="ECO:0000259" key="2">
    <source>
        <dbReference type="PROSITE" id="PS51126"/>
    </source>
</evidence>
<dbReference type="InterPro" id="IPR002110">
    <property type="entry name" value="Ankyrin_rpt"/>
</dbReference>
<dbReference type="PANTHER" id="PTHR16027">
    <property type="entry name" value="DILUTE DOMAIN-CONTAINING PROTEIN YPR089W"/>
    <property type="match status" value="1"/>
</dbReference>
<dbReference type="EMBL" id="NBII01000002">
    <property type="protein sequence ID" value="PAV22352.1"/>
    <property type="molecule type" value="Genomic_DNA"/>
</dbReference>
<dbReference type="AlphaFoldDB" id="A0A286US32"/>
<organism evidence="3 4">
    <name type="scientific">Pyrrhoderma noxium</name>
    <dbReference type="NCBI Taxonomy" id="2282107"/>
    <lineage>
        <taxon>Eukaryota</taxon>
        <taxon>Fungi</taxon>
        <taxon>Dikarya</taxon>
        <taxon>Basidiomycota</taxon>
        <taxon>Agaricomycotina</taxon>
        <taxon>Agaricomycetes</taxon>
        <taxon>Hymenochaetales</taxon>
        <taxon>Hymenochaetaceae</taxon>
        <taxon>Pyrrhoderma</taxon>
    </lineage>
</organism>
<dbReference type="SUPFAM" id="SSF48403">
    <property type="entry name" value="Ankyrin repeat"/>
    <property type="match status" value="1"/>
</dbReference>
<dbReference type="PANTHER" id="PTHR16027:SF6">
    <property type="entry name" value="DILUTE DOMAIN-CONTAINING PROTEIN"/>
    <property type="match status" value="1"/>
</dbReference>
<dbReference type="Gene3D" id="1.25.40.20">
    <property type="entry name" value="Ankyrin repeat-containing domain"/>
    <property type="match status" value="1"/>
</dbReference>
<dbReference type="Proteomes" id="UP000217199">
    <property type="component" value="Unassembled WGS sequence"/>
</dbReference>
<accession>A0A286US32</accession>
<dbReference type="InterPro" id="IPR002710">
    <property type="entry name" value="Dilute_dom"/>
</dbReference>
<dbReference type="SMART" id="SM00248">
    <property type="entry name" value="ANK"/>
    <property type="match status" value="2"/>
</dbReference>
<dbReference type="PROSITE" id="PS51126">
    <property type="entry name" value="DILUTE"/>
    <property type="match status" value="1"/>
</dbReference>
<feature type="region of interest" description="Disordered" evidence="1">
    <location>
        <begin position="429"/>
        <end position="474"/>
    </location>
</feature>
<evidence type="ECO:0000256" key="1">
    <source>
        <dbReference type="SAM" id="MobiDB-lite"/>
    </source>
</evidence>
<dbReference type="OrthoDB" id="426293at2759"/>
<dbReference type="STRING" id="2282107.A0A286US32"/>
<dbReference type="CDD" id="cd15473">
    <property type="entry name" value="Myo5p-like_CBD_DIL_ANK"/>
    <property type="match status" value="1"/>
</dbReference>
<dbReference type="InParanoid" id="A0A286US32"/>
<feature type="domain" description="Dilute" evidence="2">
    <location>
        <begin position="332"/>
        <end position="654"/>
    </location>
</feature>
<proteinExistence type="predicted"/>
<dbReference type="InterPro" id="IPR037986">
    <property type="entry name" value="Myo5p-like_CBD_DIL"/>
</dbReference>
<dbReference type="InterPro" id="IPR052072">
    <property type="entry name" value="Vascular_dev_regulator"/>
</dbReference>
<name>A0A286US32_9AGAM</name>